<feature type="domain" description="Aspartate/ornithine carbamoyltransferase Asp/Orn-binding" evidence="3">
    <location>
        <begin position="150"/>
        <end position="299"/>
    </location>
</feature>
<evidence type="ECO:0000313" key="5">
    <source>
        <dbReference type="EMBL" id="AQZ67800.1"/>
    </source>
</evidence>
<dbReference type="PRINTS" id="PR00102">
    <property type="entry name" value="OTCASE"/>
</dbReference>
<dbReference type="Proteomes" id="UP000190797">
    <property type="component" value="Chromosome"/>
</dbReference>
<sequence>MTTTRHLISVDDLTDGDIHRLAARGVRFREGTAAAGTPLAGHLAGIYFRKTSTRTRTAFTAGALRLGAQTIAYGPDDLQTNTGETVEDTAQVFGRMLDVLVARTAGDPAELRAFAAGNRMSVINAMSAPEHPTQALTDLTTLLWHFGHVDGLRVLYVGEGNNTAAALALALSRYRSAHLDLRTPPGYGLTGEVLARIDPKVVTERHDMKDLPEGVDVIYTTRWQTTGTSKPDANWRNIFAPFQVTADLWRGSPDAVFMHDLPAHRGEEVTAEVLDGPRSIAFDQAENKLHSAMAVLEWCRGADPAP</sequence>
<dbReference type="Gene3D" id="3.40.50.1370">
    <property type="entry name" value="Aspartate/ornithine carbamoyltransferase"/>
    <property type="match status" value="2"/>
</dbReference>
<dbReference type="InterPro" id="IPR006131">
    <property type="entry name" value="Asp_carbamoyltransf_Asp/Orn-bd"/>
</dbReference>
<dbReference type="KEGG" id="noa:BKM31_45740"/>
<gene>
    <name evidence="5" type="ORF">BKM31_45740</name>
</gene>
<reference evidence="6" key="1">
    <citation type="journal article" date="2017" name="Med. Chem. Commun.">
        <title>Nonomuraea sp. ATCC 55076 harbours the largest actinomycete chromosome to date and the kistamicin biosynthetic gene cluster.</title>
        <authorList>
            <person name="Nazari B."/>
            <person name="Forneris C.C."/>
            <person name="Gibson M.I."/>
            <person name="Moon K."/>
            <person name="Schramma K.R."/>
            <person name="Seyedsayamdost M.R."/>
        </authorList>
    </citation>
    <scope>NUCLEOTIDE SEQUENCE [LARGE SCALE GENOMIC DNA]</scope>
    <source>
        <strain evidence="6">ATCC 55076</strain>
    </source>
</reference>
<proteinExistence type="inferred from homology"/>
<keyword evidence="6" id="KW-1185">Reference proteome</keyword>
<dbReference type="PRINTS" id="PR00100">
    <property type="entry name" value="AOTCASE"/>
</dbReference>
<protein>
    <submittedName>
        <fullName evidence="5">Ornithine carbamoyltransferase</fullName>
    </submittedName>
</protein>
<name>A0A1V0AC37_9ACTN</name>
<dbReference type="GO" id="GO:0016597">
    <property type="term" value="F:amino acid binding"/>
    <property type="evidence" value="ECO:0007669"/>
    <property type="project" value="InterPro"/>
</dbReference>
<dbReference type="RefSeq" id="WP_080044112.1">
    <property type="nucleotide sequence ID" value="NZ_CP017717.1"/>
</dbReference>
<evidence type="ECO:0000259" key="4">
    <source>
        <dbReference type="Pfam" id="PF02729"/>
    </source>
</evidence>
<dbReference type="OrthoDB" id="9802587at2"/>
<dbReference type="EMBL" id="CP017717">
    <property type="protein sequence ID" value="AQZ67800.1"/>
    <property type="molecule type" value="Genomic_DNA"/>
</dbReference>
<keyword evidence="1 2" id="KW-0808">Transferase</keyword>
<dbReference type="GO" id="GO:0019240">
    <property type="term" value="P:citrulline biosynthetic process"/>
    <property type="evidence" value="ECO:0007669"/>
    <property type="project" value="TreeGrafter"/>
</dbReference>
<dbReference type="Pfam" id="PF02729">
    <property type="entry name" value="OTCace_N"/>
    <property type="match status" value="1"/>
</dbReference>
<dbReference type="PANTHER" id="PTHR45753">
    <property type="entry name" value="ORNITHINE CARBAMOYLTRANSFERASE, MITOCHONDRIAL"/>
    <property type="match status" value="1"/>
</dbReference>
<dbReference type="AlphaFoldDB" id="A0A1V0AC37"/>
<accession>A0A1V0AC37</accession>
<dbReference type="STRING" id="1909395.BKM31_45740"/>
<evidence type="ECO:0000256" key="2">
    <source>
        <dbReference type="RuleBase" id="RU003634"/>
    </source>
</evidence>
<dbReference type="InterPro" id="IPR002292">
    <property type="entry name" value="Orn/put_carbamltrans"/>
</dbReference>
<evidence type="ECO:0000313" key="6">
    <source>
        <dbReference type="Proteomes" id="UP000190797"/>
    </source>
</evidence>
<dbReference type="InterPro" id="IPR006132">
    <property type="entry name" value="Asp/Orn_carbamoyltranf_P-bd"/>
</dbReference>
<dbReference type="Pfam" id="PF00185">
    <property type="entry name" value="OTCace"/>
    <property type="match status" value="1"/>
</dbReference>
<dbReference type="SUPFAM" id="SSF53671">
    <property type="entry name" value="Aspartate/ornithine carbamoyltransferase"/>
    <property type="match status" value="1"/>
</dbReference>
<dbReference type="InterPro" id="IPR036901">
    <property type="entry name" value="Asp/Orn_carbamoylTrfase_sf"/>
</dbReference>
<organism evidence="5 6">
    <name type="scientific">[Actinomadura] parvosata subsp. kistnae</name>
    <dbReference type="NCBI Taxonomy" id="1909395"/>
    <lineage>
        <taxon>Bacteria</taxon>
        <taxon>Bacillati</taxon>
        <taxon>Actinomycetota</taxon>
        <taxon>Actinomycetes</taxon>
        <taxon>Streptosporangiales</taxon>
        <taxon>Streptosporangiaceae</taxon>
        <taxon>Nonomuraea</taxon>
    </lineage>
</organism>
<dbReference type="GO" id="GO:0042450">
    <property type="term" value="P:L-arginine biosynthetic process via ornithine"/>
    <property type="evidence" value="ECO:0007669"/>
    <property type="project" value="TreeGrafter"/>
</dbReference>
<dbReference type="PANTHER" id="PTHR45753:SF3">
    <property type="entry name" value="ORNITHINE TRANSCARBAMYLASE, MITOCHONDRIAL"/>
    <property type="match status" value="1"/>
</dbReference>
<dbReference type="PROSITE" id="PS00097">
    <property type="entry name" value="CARBAMOYLTRANSFERASE"/>
    <property type="match status" value="1"/>
</dbReference>
<dbReference type="InterPro" id="IPR006130">
    <property type="entry name" value="Asp/Orn_carbamoylTrfase"/>
</dbReference>
<comment type="similarity">
    <text evidence="2">Belongs to the aspartate/ornithine carbamoyltransferase superfamily.</text>
</comment>
<dbReference type="GO" id="GO:0004585">
    <property type="term" value="F:ornithine carbamoyltransferase activity"/>
    <property type="evidence" value="ECO:0007669"/>
    <property type="project" value="TreeGrafter"/>
</dbReference>
<evidence type="ECO:0000259" key="3">
    <source>
        <dbReference type="Pfam" id="PF00185"/>
    </source>
</evidence>
<feature type="domain" description="Aspartate/ornithine carbamoyltransferase carbamoyl-P binding" evidence="4">
    <location>
        <begin position="5"/>
        <end position="142"/>
    </location>
</feature>
<evidence type="ECO:0000256" key="1">
    <source>
        <dbReference type="ARBA" id="ARBA00022679"/>
    </source>
</evidence>